<dbReference type="InterPro" id="IPR019734">
    <property type="entry name" value="TPR_rpt"/>
</dbReference>
<dbReference type="Proteomes" id="UP001595798">
    <property type="component" value="Unassembled WGS sequence"/>
</dbReference>
<feature type="repeat" description="TPR" evidence="5">
    <location>
        <begin position="245"/>
        <end position="278"/>
    </location>
</feature>
<proteinExistence type="predicted"/>
<dbReference type="SMART" id="SM00028">
    <property type="entry name" value="TPR"/>
    <property type="match status" value="2"/>
</dbReference>
<evidence type="ECO:0000259" key="8">
    <source>
        <dbReference type="Pfam" id="PF23892"/>
    </source>
</evidence>
<gene>
    <name evidence="10" type="primary">ccmI</name>
    <name evidence="10" type="ORF">ACFOZ5_06055</name>
</gene>
<feature type="transmembrane region" description="Helical" evidence="7">
    <location>
        <begin position="6"/>
        <end position="25"/>
    </location>
</feature>
<feature type="domain" description="Cytochrome c-type biogenesis protein H TPR" evidence="9">
    <location>
        <begin position="151"/>
        <end position="276"/>
    </location>
</feature>
<evidence type="ECO:0000256" key="6">
    <source>
        <dbReference type="SAM" id="MobiDB-lite"/>
    </source>
</evidence>
<keyword evidence="3" id="KW-0201">Cytochrome c-type biogenesis</keyword>
<comment type="subcellular location">
    <subcellularLocation>
        <location evidence="1">Cell envelope</location>
    </subcellularLocation>
</comment>
<evidence type="ECO:0000256" key="3">
    <source>
        <dbReference type="ARBA" id="ARBA00022748"/>
    </source>
</evidence>
<dbReference type="InterPro" id="IPR017560">
    <property type="entry name" value="Cyt_c_biogenesis_CcmI"/>
</dbReference>
<dbReference type="Gene3D" id="1.25.40.10">
    <property type="entry name" value="Tetratricopeptide repeat domain"/>
    <property type="match status" value="1"/>
</dbReference>
<dbReference type="InterPro" id="IPR011990">
    <property type="entry name" value="TPR-like_helical_dom_sf"/>
</dbReference>
<evidence type="ECO:0000256" key="5">
    <source>
        <dbReference type="PROSITE-ProRule" id="PRU00339"/>
    </source>
</evidence>
<evidence type="ECO:0000259" key="9">
    <source>
        <dbReference type="Pfam" id="PF23914"/>
    </source>
</evidence>
<dbReference type="PROSITE" id="PS50005">
    <property type="entry name" value="TPR"/>
    <property type="match status" value="1"/>
</dbReference>
<feature type="region of interest" description="Disordered" evidence="6">
    <location>
        <begin position="395"/>
        <end position="421"/>
    </location>
</feature>
<dbReference type="NCBIfam" id="TIGR03142">
    <property type="entry name" value="cytochro_ccmI"/>
    <property type="match status" value="1"/>
</dbReference>
<dbReference type="EMBL" id="JBHSDI010000010">
    <property type="protein sequence ID" value="MFC4258599.1"/>
    <property type="molecule type" value="Genomic_DNA"/>
</dbReference>
<keyword evidence="4 5" id="KW-0802">TPR repeat</keyword>
<dbReference type="RefSeq" id="WP_379886127.1">
    <property type="nucleotide sequence ID" value="NZ_JBHSDI010000010.1"/>
</dbReference>
<feature type="transmembrane region" description="Helical" evidence="7">
    <location>
        <begin position="105"/>
        <end position="123"/>
    </location>
</feature>
<dbReference type="InterPro" id="IPR051263">
    <property type="entry name" value="C-type_cytochrome_biogenesis"/>
</dbReference>
<keyword evidence="11" id="KW-1185">Reference proteome</keyword>
<dbReference type="InterPro" id="IPR056412">
    <property type="entry name" value="Ig_CycH"/>
</dbReference>
<evidence type="ECO:0000256" key="1">
    <source>
        <dbReference type="ARBA" id="ARBA00004196"/>
    </source>
</evidence>
<dbReference type="PANTHER" id="PTHR47870:SF4">
    <property type="entry name" value="CYTOCHROME C-TYPE BIOGENESIS PROTEIN CYCH"/>
    <property type="match status" value="1"/>
</dbReference>
<dbReference type="Pfam" id="PF23892">
    <property type="entry name" value="Ig_CycH"/>
    <property type="match status" value="1"/>
</dbReference>
<evidence type="ECO:0000313" key="10">
    <source>
        <dbReference type="EMBL" id="MFC4258599.1"/>
    </source>
</evidence>
<comment type="caution">
    <text evidence="10">The sequence shown here is derived from an EMBL/GenBank/DDBJ whole genome shotgun (WGS) entry which is preliminary data.</text>
</comment>
<keyword evidence="2" id="KW-0677">Repeat</keyword>
<dbReference type="InterPro" id="IPR056413">
    <property type="entry name" value="TPR_CcmH_CycH"/>
</dbReference>
<evidence type="ECO:0000256" key="4">
    <source>
        <dbReference type="ARBA" id="ARBA00022803"/>
    </source>
</evidence>
<name>A0ABV8QHM3_9GAMM</name>
<dbReference type="Pfam" id="PF23914">
    <property type="entry name" value="TPR_CcmH_CycH"/>
    <property type="match status" value="1"/>
</dbReference>
<feature type="domain" description="Cytochrome c-type biogenesis protein H Ig-like" evidence="8">
    <location>
        <begin position="319"/>
        <end position="429"/>
    </location>
</feature>
<keyword evidence="7" id="KW-0812">Transmembrane</keyword>
<accession>A0ABV8QHM3</accession>
<evidence type="ECO:0000256" key="2">
    <source>
        <dbReference type="ARBA" id="ARBA00022737"/>
    </source>
</evidence>
<dbReference type="SUPFAM" id="SSF48452">
    <property type="entry name" value="TPR-like"/>
    <property type="match status" value="1"/>
</dbReference>
<sequence length="433" mass="48309">MTNTFWIITAVLVGLALLFILYPLVFGRPERRINDDIRNQNLLAYRTRLTELEEEFQQGTIDEENFRMLRDELAGAMLDDVGEEQAPKEVRAEDLRMDHRRRSTWAVVALAAVLLPAGVVLLYQEWGALAKVEQYQAMQNIEQSEGGDRLAQMEQLTSQLRERLEAQPDNPDGWAMLGRSFMRMERYPEAARAFEQLAGVVDQDNARAVAWGLSAQAWFFDSQGALTDEVTNAMDRARELNPNEVNTLGLLGIHAFERENFEEAIRHWEKIIEVAPDHPQIASIREGVAQAYQRLGREVPETAEPRTSAAGENVSDRGVNVRVELDDSFAGEVSPDTTLFVYARTPNSQTAPLAVARLTAGDLPVDLRLDDSMAMAPQFRISGADEVVLAARISPSGGARPQPGDYQGIREEPVPVVSGDSEPVVLTIDEQLR</sequence>
<protein>
    <submittedName>
        <fullName evidence="10">C-type cytochrome biogenesis protein CcmI</fullName>
    </submittedName>
</protein>
<reference evidence="11" key="1">
    <citation type="journal article" date="2019" name="Int. J. Syst. Evol. Microbiol.">
        <title>The Global Catalogue of Microorganisms (GCM) 10K type strain sequencing project: providing services to taxonomists for standard genome sequencing and annotation.</title>
        <authorList>
            <consortium name="The Broad Institute Genomics Platform"/>
            <consortium name="The Broad Institute Genome Sequencing Center for Infectious Disease"/>
            <person name="Wu L."/>
            <person name="Ma J."/>
        </authorList>
    </citation>
    <scope>NUCLEOTIDE SEQUENCE [LARGE SCALE GENOMIC DNA]</scope>
    <source>
        <strain evidence="11">CECT 7297</strain>
    </source>
</reference>
<keyword evidence="7" id="KW-1133">Transmembrane helix</keyword>
<organism evidence="10 11">
    <name type="scientific">Marinobacter lacisalsi</name>
    <dbReference type="NCBI Taxonomy" id="475979"/>
    <lineage>
        <taxon>Bacteria</taxon>
        <taxon>Pseudomonadati</taxon>
        <taxon>Pseudomonadota</taxon>
        <taxon>Gammaproteobacteria</taxon>
        <taxon>Pseudomonadales</taxon>
        <taxon>Marinobacteraceae</taxon>
        <taxon>Marinobacter</taxon>
    </lineage>
</organism>
<keyword evidence="7" id="KW-0472">Membrane</keyword>
<evidence type="ECO:0000256" key="7">
    <source>
        <dbReference type="SAM" id="Phobius"/>
    </source>
</evidence>
<evidence type="ECO:0000313" key="11">
    <source>
        <dbReference type="Proteomes" id="UP001595798"/>
    </source>
</evidence>
<dbReference type="PANTHER" id="PTHR47870">
    <property type="entry name" value="CYTOCHROME C-TYPE BIOGENESIS PROTEIN CCMH"/>
    <property type="match status" value="1"/>
</dbReference>